<dbReference type="PRINTS" id="PR01021">
    <property type="entry name" value="OMPADOMAIN"/>
</dbReference>
<evidence type="ECO:0000259" key="5">
    <source>
        <dbReference type="PROSITE" id="PS51123"/>
    </source>
</evidence>
<dbReference type="KEGG" id="pre:PCA10_01570"/>
<dbReference type="Proteomes" id="UP000015503">
    <property type="component" value="Chromosome"/>
</dbReference>
<accession>S6B9Z1</accession>
<comment type="subcellular location">
    <subcellularLocation>
        <location evidence="1">Cell outer membrane</location>
    </subcellularLocation>
</comment>
<dbReference type="Gene3D" id="3.30.1330.60">
    <property type="entry name" value="OmpA-like domain"/>
    <property type="match status" value="1"/>
</dbReference>
<dbReference type="OrthoDB" id="345640at2"/>
<organism evidence="6 7">
    <name type="scientific">Metapseudomonas resinovorans NBRC 106553</name>
    <dbReference type="NCBI Taxonomy" id="1245471"/>
    <lineage>
        <taxon>Bacteria</taxon>
        <taxon>Pseudomonadati</taxon>
        <taxon>Pseudomonadota</taxon>
        <taxon>Gammaproteobacteria</taxon>
        <taxon>Pseudomonadales</taxon>
        <taxon>Pseudomonadaceae</taxon>
        <taxon>Metapseudomonas</taxon>
    </lineage>
</organism>
<dbReference type="AlphaFoldDB" id="S6B9Z1"/>
<evidence type="ECO:0000256" key="3">
    <source>
        <dbReference type="PROSITE-ProRule" id="PRU00473"/>
    </source>
</evidence>
<dbReference type="SUPFAM" id="SSF103088">
    <property type="entry name" value="OmpA-like"/>
    <property type="match status" value="1"/>
</dbReference>
<evidence type="ECO:0000256" key="4">
    <source>
        <dbReference type="SAM" id="Phobius"/>
    </source>
</evidence>
<dbReference type="InterPro" id="IPR050330">
    <property type="entry name" value="Bact_OuterMem_StrucFunc"/>
</dbReference>
<gene>
    <name evidence="6" type="ORF">PCA10_01570</name>
</gene>
<protein>
    <recommendedName>
        <fullName evidence="5">OmpA-like domain-containing protein</fullName>
    </recommendedName>
</protein>
<feature type="transmembrane region" description="Helical" evidence="4">
    <location>
        <begin position="328"/>
        <end position="347"/>
    </location>
</feature>
<keyword evidence="7" id="KW-1185">Reference proteome</keyword>
<dbReference type="Pfam" id="PF00691">
    <property type="entry name" value="OmpA"/>
    <property type="match status" value="1"/>
</dbReference>
<proteinExistence type="predicted"/>
<dbReference type="GO" id="GO:0009279">
    <property type="term" value="C:cell outer membrane"/>
    <property type="evidence" value="ECO:0007669"/>
    <property type="project" value="UniProtKB-SubCell"/>
</dbReference>
<dbReference type="PANTHER" id="PTHR30329">
    <property type="entry name" value="STATOR ELEMENT OF FLAGELLAR MOTOR COMPLEX"/>
    <property type="match status" value="1"/>
</dbReference>
<dbReference type="PATRIC" id="fig|1245471.3.peg.158"/>
<feature type="domain" description="OmpA-like" evidence="5">
    <location>
        <begin position="432"/>
        <end position="550"/>
    </location>
</feature>
<name>S6B9Z1_METRE</name>
<dbReference type="InterPro" id="IPR036737">
    <property type="entry name" value="OmpA-like_sf"/>
</dbReference>
<dbReference type="InterPro" id="IPR006664">
    <property type="entry name" value="OMP_bac"/>
</dbReference>
<dbReference type="eggNOG" id="COG2885">
    <property type="taxonomic scope" value="Bacteria"/>
</dbReference>
<dbReference type="RefSeq" id="WP_016490101.1">
    <property type="nucleotide sequence ID" value="NC_021499.1"/>
</dbReference>
<dbReference type="InterPro" id="IPR006665">
    <property type="entry name" value="OmpA-like"/>
</dbReference>
<evidence type="ECO:0000313" key="7">
    <source>
        <dbReference type="Proteomes" id="UP000015503"/>
    </source>
</evidence>
<dbReference type="PANTHER" id="PTHR30329:SF20">
    <property type="entry name" value="EXPORTED PROTEIN"/>
    <property type="match status" value="1"/>
</dbReference>
<dbReference type="STRING" id="1245471.PCA10_01570"/>
<dbReference type="PROSITE" id="PS51123">
    <property type="entry name" value="OMPA_2"/>
    <property type="match status" value="1"/>
</dbReference>
<dbReference type="CDD" id="cd07185">
    <property type="entry name" value="OmpA_C-like"/>
    <property type="match status" value="1"/>
</dbReference>
<feature type="transmembrane region" description="Helical" evidence="4">
    <location>
        <begin position="33"/>
        <end position="49"/>
    </location>
</feature>
<evidence type="ECO:0000313" key="6">
    <source>
        <dbReference type="EMBL" id="BAN45889.1"/>
    </source>
</evidence>
<reference evidence="6 7" key="1">
    <citation type="journal article" date="2013" name="Genome Announc.">
        <title>Complete Genome Sequence of the Carbazole Degrader Pseudomonas resinovorans Strain CA10 (NBRC 106553).</title>
        <authorList>
            <person name="Shintani M."/>
            <person name="Hosoyama A."/>
            <person name="Ohji S."/>
            <person name="Tsuchikane K."/>
            <person name="Takarada H."/>
            <person name="Yamazoe A."/>
            <person name="Fujita N."/>
            <person name="Nojiri H."/>
        </authorList>
    </citation>
    <scope>NUCLEOTIDE SEQUENCE [LARGE SCALE GENOMIC DNA]</scope>
    <source>
        <strain evidence="6 7">NBRC 106553</strain>
    </source>
</reference>
<sequence length="573" mass="61870">MSVKLTRGLWLWAASLLLALTFAFPLSGWQRGSAALVIALVAVLAWRRAGRRAARLRRALSFGGEVSLPATGFQQPVVLVCGDSQQELFGALEADNPVLRTTAQGCYLRVGEIERLPHLVQSVLAHRPHWEGQLCVLLIVNPGEHRDAAQLHGQLRTFRHQLALARRHGAALPLLQATYVPSGLAEGPWFCWTAGARQPDVLDAGARASLCEWQEQADNLQASALRLRTGVLLESATAWVREQVQAHLVAREVRDPAAMAVACAIALVPEAPGGVAGNLWQQWLHDRTALGEGALPAAGASTRLPFPDPLLPLLPVTARDTPLRRAGVIALWLFAATLLAALASSAWQNRQLARLVGDDLRRYLAIPQTQHGGQAAEAALSVLRDDAARLDGYYRLGEPAWLGLGLYQGERLRRELLDAIASYRVPQAVAKRMPEVVRLDSLSLFAVGSASLKPESTKLLISALVDIKAQPGWLIVIAGHTDATGNVEQNLQLSRERAGAVRDWMQRMGDIPDSCFAVQGFGSSQPLASNDTEIGRAANRRVDIRLVPEVGACLLPTLAPDGQNQSHSAAVNL</sequence>
<evidence type="ECO:0000256" key="1">
    <source>
        <dbReference type="ARBA" id="ARBA00004442"/>
    </source>
</evidence>
<keyword evidence="4" id="KW-0812">Transmembrane</keyword>
<keyword evidence="4" id="KW-1133">Transmembrane helix</keyword>
<evidence type="ECO:0000256" key="2">
    <source>
        <dbReference type="ARBA" id="ARBA00023136"/>
    </source>
</evidence>
<dbReference type="HOGENOM" id="CLU_035799_1_0_6"/>
<dbReference type="EMBL" id="AP013068">
    <property type="protein sequence ID" value="BAN45889.1"/>
    <property type="molecule type" value="Genomic_DNA"/>
</dbReference>
<keyword evidence="2 3" id="KW-0472">Membrane</keyword>